<protein>
    <submittedName>
        <fullName evidence="3">Fatty acid desaturase</fullName>
    </submittedName>
</protein>
<dbReference type="Proteomes" id="UP000598271">
    <property type="component" value="Unassembled WGS sequence"/>
</dbReference>
<keyword evidence="1" id="KW-1133">Transmembrane helix</keyword>
<evidence type="ECO:0000259" key="2">
    <source>
        <dbReference type="Pfam" id="PF00487"/>
    </source>
</evidence>
<dbReference type="AlphaFoldDB" id="A0A8J3GA62"/>
<feature type="transmembrane region" description="Helical" evidence="1">
    <location>
        <begin position="42"/>
        <end position="62"/>
    </location>
</feature>
<dbReference type="PIRSF" id="PIRSF015921">
    <property type="entry name" value="FA_sphinglp_des"/>
    <property type="match status" value="1"/>
</dbReference>
<evidence type="ECO:0000313" key="4">
    <source>
        <dbReference type="Proteomes" id="UP000598271"/>
    </source>
</evidence>
<feature type="transmembrane region" description="Helical" evidence="1">
    <location>
        <begin position="207"/>
        <end position="229"/>
    </location>
</feature>
<dbReference type="GO" id="GO:0008610">
    <property type="term" value="P:lipid biosynthetic process"/>
    <property type="evidence" value="ECO:0007669"/>
    <property type="project" value="UniProtKB-ARBA"/>
</dbReference>
<dbReference type="PANTHER" id="PTHR19353">
    <property type="entry name" value="FATTY ACID DESATURASE 2"/>
    <property type="match status" value="1"/>
</dbReference>
<feature type="transmembrane region" description="Helical" evidence="1">
    <location>
        <begin position="68"/>
        <end position="88"/>
    </location>
</feature>
<dbReference type="InterPro" id="IPR012171">
    <property type="entry name" value="Fatty_acid_desaturase"/>
</dbReference>
<feature type="transmembrane region" description="Helical" evidence="1">
    <location>
        <begin position="164"/>
        <end position="181"/>
    </location>
</feature>
<feature type="transmembrane region" description="Helical" evidence="1">
    <location>
        <begin position="236"/>
        <end position="258"/>
    </location>
</feature>
<evidence type="ECO:0000313" key="3">
    <source>
        <dbReference type="EMBL" id="GHB80738.1"/>
    </source>
</evidence>
<dbReference type="EMBL" id="BMXF01000004">
    <property type="protein sequence ID" value="GHB80738.1"/>
    <property type="molecule type" value="Genomic_DNA"/>
</dbReference>
<accession>A0A8J3GA62</accession>
<keyword evidence="1" id="KW-0472">Membrane</keyword>
<name>A0A8J3GA62_9BACT</name>
<organism evidence="3 4">
    <name type="scientific">Persicitalea jodogahamensis</name>
    <dbReference type="NCBI Taxonomy" id="402147"/>
    <lineage>
        <taxon>Bacteria</taxon>
        <taxon>Pseudomonadati</taxon>
        <taxon>Bacteroidota</taxon>
        <taxon>Cytophagia</taxon>
        <taxon>Cytophagales</taxon>
        <taxon>Spirosomataceae</taxon>
        <taxon>Persicitalea</taxon>
    </lineage>
</organism>
<dbReference type="PANTHER" id="PTHR19353:SF19">
    <property type="entry name" value="DELTA(5) FATTY ACID DESATURASE C-RELATED"/>
    <property type="match status" value="1"/>
</dbReference>
<dbReference type="GO" id="GO:0016020">
    <property type="term" value="C:membrane"/>
    <property type="evidence" value="ECO:0007669"/>
    <property type="project" value="TreeGrafter"/>
</dbReference>
<evidence type="ECO:0000256" key="1">
    <source>
        <dbReference type="SAM" id="Phobius"/>
    </source>
</evidence>
<dbReference type="InterPro" id="IPR005804">
    <property type="entry name" value="FA_desaturase_dom"/>
</dbReference>
<dbReference type="CDD" id="cd03506">
    <property type="entry name" value="Delta6-FADS-like"/>
    <property type="match status" value="1"/>
</dbReference>
<sequence>MKQKPRIRFVNKDKNKFFPTLKNRVDAYFTENNLCRHANSTMILKTVVLLSAYILPFIFILVFNPPLWLSLTLWLLMGLGIGGIGMSIMHDANHGAYSANETVNKWMGYSLNLAGGGVLNWKLQHNTLHHMFTNVVPMDEDIQDRLIVRLSPHTEVKGIHRFQWIYAFFFYGILTLYWVVAKDFVQHVSFTKSGVNTQTRKENTVTLIKLILMKAIYFGIFFLVPIYLFGIPFGEILGGFLLMHFTAGLILTVIFQLAHTVEGTDHPQPNEKGIIENDWAIHQLQTTVNFSRRNKWLSWYVGGLNFQVEHHLFPRICHVHYPSIAPIVKETAEEFGLVYLENETFNEALLSHVSTLRRFGNLPDWNEAIG</sequence>
<feature type="domain" description="Fatty acid desaturase" evidence="2">
    <location>
        <begin position="67"/>
        <end position="340"/>
    </location>
</feature>
<dbReference type="GO" id="GO:0016717">
    <property type="term" value="F:oxidoreductase activity, acting on paired donors, with oxidation of a pair of donors resulting in the reduction of molecular oxygen to two molecules of water"/>
    <property type="evidence" value="ECO:0007669"/>
    <property type="project" value="TreeGrafter"/>
</dbReference>
<reference evidence="3 4" key="1">
    <citation type="journal article" date="2014" name="Int. J. Syst. Evol. Microbiol.">
        <title>Complete genome sequence of Corynebacterium casei LMG S-19264T (=DSM 44701T), isolated from a smear-ripened cheese.</title>
        <authorList>
            <consortium name="US DOE Joint Genome Institute (JGI-PGF)"/>
            <person name="Walter F."/>
            <person name="Albersmeier A."/>
            <person name="Kalinowski J."/>
            <person name="Ruckert C."/>
        </authorList>
    </citation>
    <scope>NUCLEOTIDE SEQUENCE [LARGE SCALE GENOMIC DNA]</scope>
    <source>
        <strain evidence="3 4">KCTC 12866</strain>
    </source>
</reference>
<dbReference type="Pfam" id="PF00487">
    <property type="entry name" value="FA_desaturase"/>
    <property type="match status" value="1"/>
</dbReference>
<keyword evidence="1" id="KW-0812">Transmembrane</keyword>
<keyword evidence="4" id="KW-1185">Reference proteome</keyword>
<comment type="caution">
    <text evidence="3">The sequence shown here is derived from an EMBL/GenBank/DDBJ whole genome shotgun (WGS) entry which is preliminary data.</text>
</comment>
<dbReference type="RefSeq" id="WP_189566355.1">
    <property type="nucleotide sequence ID" value="NZ_BMXF01000004.1"/>
</dbReference>
<proteinExistence type="predicted"/>
<gene>
    <name evidence="3" type="ORF">GCM10007390_39040</name>
</gene>